<dbReference type="InterPro" id="IPR036179">
    <property type="entry name" value="Ig-like_dom_sf"/>
</dbReference>
<dbReference type="GO" id="GO:0007166">
    <property type="term" value="P:cell surface receptor signaling pathway"/>
    <property type="evidence" value="ECO:0007669"/>
    <property type="project" value="TreeGrafter"/>
</dbReference>
<keyword evidence="2" id="KW-1015">Disulfide bond</keyword>
<feature type="compositionally biased region" description="Low complexity" evidence="4">
    <location>
        <begin position="240"/>
        <end position="271"/>
    </location>
</feature>
<reference evidence="7" key="3">
    <citation type="submission" date="2025-09" db="UniProtKB">
        <authorList>
            <consortium name="Ensembl"/>
        </authorList>
    </citation>
    <scope>IDENTIFICATION</scope>
</reference>
<keyword evidence="1" id="KW-0732">Signal</keyword>
<dbReference type="GO" id="GO:0006955">
    <property type="term" value="P:immune response"/>
    <property type="evidence" value="ECO:0007669"/>
    <property type="project" value="TreeGrafter"/>
</dbReference>
<dbReference type="GO" id="GO:0009897">
    <property type="term" value="C:external side of plasma membrane"/>
    <property type="evidence" value="ECO:0007669"/>
    <property type="project" value="TreeGrafter"/>
</dbReference>
<evidence type="ECO:0000256" key="2">
    <source>
        <dbReference type="ARBA" id="ARBA00023157"/>
    </source>
</evidence>
<feature type="domain" description="Ig-like" evidence="6">
    <location>
        <begin position="34"/>
        <end position="121"/>
    </location>
</feature>
<dbReference type="Pfam" id="PF00047">
    <property type="entry name" value="ig"/>
    <property type="match status" value="1"/>
</dbReference>
<feature type="transmembrane region" description="Helical" evidence="5">
    <location>
        <begin position="461"/>
        <end position="482"/>
    </location>
</feature>
<dbReference type="GO" id="GO:0004888">
    <property type="term" value="F:transmembrane signaling receptor activity"/>
    <property type="evidence" value="ECO:0007669"/>
    <property type="project" value="TreeGrafter"/>
</dbReference>
<name>A0A7N6A0T0_ANATE</name>
<evidence type="ECO:0000259" key="6">
    <source>
        <dbReference type="PROSITE" id="PS50835"/>
    </source>
</evidence>
<dbReference type="PANTHER" id="PTHR11481">
    <property type="entry name" value="IMMUNOGLOBULIN FC RECEPTOR"/>
    <property type="match status" value="1"/>
</dbReference>
<feature type="region of interest" description="Disordered" evidence="4">
    <location>
        <begin position="119"/>
        <end position="149"/>
    </location>
</feature>
<dbReference type="PROSITE" id="PS50835">
    <property type="entry name" value="IG_LIKE"/>
    <property type="match status" value="3"/>
</dbReference>
<dbReference type="InterPro" id="IPR013783">
    <property type="entry name" value="Ig-like_fold"/>
</dbReference>
<protein>
    <recommendedName>
        <fullName evidence="6">Ig-like domain-containing protein</fullName>
    </recommendedName>
</protein>
<dbReference type="SUPFAM" id="SSF48726">
    <property type="entry name" value="Immunoglobulin"/>
    <property type="match status" value="3"/>
</dbReference>
<dbReference type="SMART" id="SM00409">
    <property type="entry name" value="IG"/>
    <property type="match status" value="3"/>
</dbReference>
<evidence type="ECO:0000256" key="3">
    <source>
        <dbReference type="ARBA" id="ARBA00023319"/>
    </source>
</evidence>
<organism evidence="7 8">
    <name type="scientific">Anabas testudineus</name>
    <name type="common">Climbing perch</name>
    <name type="synonym">Anthias testudineus</name>
    <dbReference type="NCBI Taxonomy" id="64144"/>
    <lineage>
        <taxon>Eukaryota</taxon>
        <taxon>Metazoa</taxon>
        <taxon>Chordata</taxon>
        <taxon>Craniata</taxon>
        <taxon>Vertebrata</taxon>
        <taxon>Euteleostomi</taxon>
        <taxon>Actinopterygii</taxon>
        <taxon>Neopterygii</taxon>
        <taxon>Teleostei</taxon>
        <taxon>Neoteleostei</taxon>
        <taxon>Acanthomorphata</taxon>
        <taxon>Anabantaria</taxon>
        <taxon>Anabantiformes</taxon>
        <taxon>Anabantoidei</taxon>
        <taxon>Anabantidae</taxon>
        <taxon>Anabas</taxon>
    </lineage>
</organism>
<dbReference type="InterPro" id="IPR050488">
    <property type="entry name" value="Ig_Fc_receptor"/>
</dbReference>
<evidence type="ECO:0000256" key="1">
    <source>
        <dbReference type="ARBA" id="ARBA00022729"/>
    </source>
</evidence>
<dbReference type="Ensembl" id="ENSATET00000071338.2">
    <property type="protein sequence ID" value="ENSATEP00000041973.2"/>
    <property type="gene ID" value="ENSATEG00000029451.2"/>
</dbReference>
<reference evidence="7" key="1">
    <citation type="submission" date="2021-04" db="EMBL/GenBank/DDBJ databases">
        <authorList>
            <consortium name="Wellcome Sanger Institute Data Sharing"/>
        </authorList>
    </citation>
    <scope>NUCLEOTIDE SEQUENCE [LARGE SCALE GENOMIC DNA]</scope>
</reference>
<feature type="compositionally biased region" description="Low complexity" evidence="4">
    <location>
        <begin position="359"/>
        <end position="389"/>
    </location>
</feature>
<keyword evidence="8" id="KW-1185">Reference proteome</keyword>
<evidence type="ECO:0000256" key="4">
    <source>
        <dbReference type="SAM" id="MobiDB-lite"/>
    </source>
</evidence>
<dbReference type="InterPro" id="IPR003598">
    <property type="entry name" value="Ig_sub2"/>
</dbReference>
<keyword evidence="3" id="KW-0393">Immunoglobulin domain</keyword>
<dbReference type="SMART" id="SM00408">
    <property type="entry name" value="IGc2"/>
    <property type="match status" value="3"/>
</dbReference>
<dbReference type="AlphaFoldDB" id="A0A7N6A0T0"/>
<reference evidence="7" key="2">
    <citation type="submission" date="2025-08" db="UniProtKB">
        <authorList>
            <consortium name="Ensembl"/>
        </authorList>
    </citation>
    <scope>IDENTIFICATION</scope>
</reference>
<keyword evidence="5" id="KW-0472">Membrane</keyword>
<feature type="region of interest" description="Disordered" evidence="4">
    <location>
        <begin position="236"/>
        <end position="272"/>
    </location>
</feature>
<dbReference type="InterPro" id="IPR013151">
    <property type="entry name" value="Immunoglobulin_dom"/>
</dbReference>
<accession>A0A7N6A0T0</accession>
<dbReference type="Proteomes" id="UP000265040">
    <property type="component" value="Chromosome 18"/>
</dbReference>
<feature type="domain" description="Ig-like" evidence="6">
    <location>
        <begin position="150"/>
        <end position="238"/>
    </location>
</feature>
<feature type="compositionally biased region" description="Low complexity" evidence="4">
    <location>
        <begin position="411"/>
        <end position="426"/>
    </location>
</feature>
<dbReference type="PANTHER" id="PTHR11481:SF64">
    <property type="entry name" value="FC RECEPTOR-LIKE PROTEIN 4"/>
    <property type="match status" value="1"/>
</dbReference>
<sequence>MKEANHMSQNRKMEETSLQRLFVISLLCCTTNQVRLTVSPSRSQLFEGESVSLSCEEDDSSAGWTLRRNTTRENRTQCGDGWGKQAGSSCNISYIFPWDSGVYWCESREGSTSSIINITVSGKPTTSPATTSSPTTKVPTHTQSSPLSHPVHLTVSPSRSQLFEGESVSLSCEEDDSSAGWTLRRNTTKQQMTQCGDGWGEQAGSSCNISHVFVFDSGVYWCESREGSTSSIINITVSGKPTTSPATTPSPTTKAPTHAQSSPPASSHPVHLTVSPSRSQLFEGESVSLSCEEDDSSAGWTLRRNTTKQQMTQCGDGWGEQAGSSCNISHIFVFDSGVYWCESREGSTSSIINITVSGKPTTSPATTPSPTTKVPTHAQSSPPASSHPARLTVSPSSSQLFEGESVSLSGKPTTSPATTSSPTAKAPTHKQSSPPASSHPGKPATTHPPPAFTFLHPVFKLVYHLVVFCPLFISILFMVALYRQRPTENQLPVSMVMTSPPQS</sequence>
<keyword evidence="5" id="KW-1133">Transmembrane helix</keyword>
<dbReference type="InterPro" id="IPR003599">
    <property type="entry name" value="Ig_sub"/>
</dbReference>
<proteinExistence type="predicted"/>
<dbReference type="GeneTree" id="ENSGT01150000287677"/>
<feature type="compositionally biased region" description="Low complexity" evidence="4">
    <location>
        <begin position="121"/>
        <end position="142"/>
    </location>
</feature>
<keyword evidence="5" id="KW-0812">Transmembrane</keyword>
<evidence type="ECO:0000313" key="7">
    <source>
        <dbReference type="Ensembl" id="ENSATEP00000041973.2"/>
    </source>
</evidence>
<evidence type="ECO:0000256" key="5">
    <source>
        <dbReference type="SAM" id="Phobius"/>
    </source>
</evidence>
<feature type="compositionally biased region" description="Polar residues" evidence="4">
    <location>
        <begin position="393"/>
        <end position="410"/>
    </location>
</feature>
<evidence type="ECO:0000313" key="8">
    <source>
        <dbReference type="Proteomes" id="UP000265040"/>
    </source>
</evidence>
<dbReference type="InterPro" id="IPR007110">
    <property type="entry name" value="Ig-like_dom"/>
</dbReference>
<feature type="domain" description="Ig-like" evidence="6">
    <location>
        <begin position="263"/>
        <end position="357"/>
    </location>
</feature>
<dbReference type="Gene3D" id="2.60.40.10">
    <property type="entry name" value="Immunoglobulins"/>
    <property type="match status" value="3"/>
</dbReference>
<feature type="region of interest" description="Disordered" evidence="4">
    <location>
        <begin position="355"/>
        <end position="445"/>
    </location>
</feature>